<organism evidence="1">
    <name type="scientific">Amphimedon queenslandica</name>
    <name type="common">Sponge</name>
    <dbReference type="NCBI Taxonomy" id="400682"/>
    <lineage>
        <taxon>Eukaryota</taxon>
        <taxon>Metazoa</taxon>
        <taxon>Porifera</taxon>
        <taxon>Demospongiae</taxon>
        <taxon>Heteroscleromorpha</taxon>
        <taxon>Haplosclerida</taxon>
        <taxon>Niphatidae</taxon>
        <taxon>Amphimedon</taxon>
    </lineage>
</organism>
<name>A0A1X7UY44_AMPQE</name>
<reference evidence="1" key="1">
    <citation type="submission" date="2017-05" db="UniProtKB">
        <authorList>
            <consortium name="EnsemblMetazoa"/>
        </authorList>
    </citation>
    <scope>IDENTIFICATION</scope>
</reference>
<dbReference type="InParanoid" id="A0A1X7UY44"/>
<dbReference type="EnsemblMetazoa" id="Aqu2.1.32287_001">
    <property type="protein sequence ID" value="Aqu2.1.32287_001"/>
    <property type="gene ID" value="Aqu2.1.32287"/>
</dbReference>
<accession>A0A1X7UY44</accession>
<protein>
    <submittedName>
        <fullName evidence="1">Uncharacterized protein</fullName>
    </submittedName>
</protein>
<proteinExistence type="predicted"/>
<sequence length="85" mass="9219">MEQLLRQAAEDAPTFLKELFLQRLPSGVRMVLASAKADMPLGELALLADKVMEVSSPTPQPPINSMTENNTLATEVAQLRAVSLI</sequence>
<evidence type="ECO:0000313" key="1">
    <source>
        <dbReference type="EnsemblMetazoa" id="Aqu2.1.32287_001"/>
    </source>
</evidence>
<dbReference type="AlphaFoldDB" id="A0A1X7UY44"/>